<keyword evidence="2" id="KW-1185">Reference proteome</keyword>
<dbReference type="KEGG" id="tet:TTHERM_001055501"/>
<sequence>MKNKQINILNTNQFDQKIDSSLKRKKSFIFETARGIKRIKRIFVQANAVHKKEQQLITIEDRINYKLYLSYIQFILLVQKHQKKINFQLFEKYLFFYYQPHIQINLSQHVLIILFLPNLAICNTKFQ</sequence>
<evidence type="ECO:0000313" key="2">
    <source>
        <dbReference type="Proteomes" id="UP000009168"/>
    </source>
</evidence>
<dbReference type="InParanoid" id="W7WZM4"/>
<protein>
    <submittedName>
        <fullName evidence="1">Uncharacterized protein</fullName>
    </submittedName>
</protein>
<dbReference type="AlphaFoldDB" id="W7WZM4"/>
<reference evidence="2" key="1">
    <citation type="journal article" date="2006" name="PLoS Biol.">
        <title>Macronuclear genome sequence of the ciliate Tetrahymena thermophila, a model eukaryote.</title>
        <authorList>
            <person name="Eisen J.A."/>
            <person name="Coyne R.S."/>
            <person name="Wu M."/>
            <person name="Wu D."/>
            <person name="Thiagarajan M."/>
            <person name="Wortman J.R."/>
            <person name="Badger J.H."/>
            <person name="Ren Q."/>
            <person name="Amedeo P."/>
            <person name="Jones K.M."/>
            <person name="Tallon L.J."/>
            <person name="Delcher A.L."/>
            <person name="Salzberg S.L."/>
            <person name="Silva J.C."/>
            <person name="Haas B.J."/>
            <person name="Majoros W.H."/>
            <person name="Farzad M."/>
            <person name="Carlton J.M."/>
            <person name="Smith R.K. Jr."/>
            <person name="Garg J."/>
            <person name="Pearlman R.E."/>
            <person name="Karrer K.M."/>
            <person name="Sun L."/>
            <person name="Manning G."/>
            <person name="Elde N.C."/>
            <person name="Turkewitz A.P."/>
            <person name="Asai D.J."/>
            <person name="Wilkes D.E."/>
            <person name="Wang Y."/>
            <person name="Cai H."/>
            <person name="Collins K."/>
            <person name="Stewart B.A."/>
            <person name="Lee S.R."/>
            <person name="Wilamowska K."/>
            <person name="Weinberg Z."/>
            <person name="Ruzzo W.L."/>
            <person name="Wloga D."/>
            <person name="Gaertig J."/>
            <person name="Frankel J."/>
            <person name="Tsao C.-C."/>
            <person name="Gorovsky M.A."/>
            <person name="Keeling P.J."/>
            <person name="Waller R.F."/>
            <person name="Patron N.J."/>
            <person name="Cherry J.M."/>
            <person name="Stover N.A."/>
            <person name="Krieger C.J."/>
            <person name="del Toro C."/>
            <person name="Ryder H.F."/>
            <person name="Williamson S.C."/>
            <person name="Barbeau R.A."/>
            <person name="Hamilton E.P."/>
            <person name="Orias E."/>
        </authorList>
    </citation>
    <scope>NUCLEOTIDE SEQUENCE [LARGE SCALE GENOMIC DNA]</scope>
    <source>
        <strain evidence="2">SB210</strain>
    </source>
</reference>
<evidence type="ECO:0000313" key="1">
    <source>
        <dbReference type="EMBL" id="EWS71047.1"/>
    </source>
</evidence>
<gene>
    <name evidence="1" type="ORF">TTHERM_001055501</name>
</gene>
<dbReference type="Proteomes" id="UP000009168">
    <property type="component" value="Unassembled WGS sequence"/>
</dbReference>
<proteinExistence type="predicted"/>
<dbReference type="RefSeq" id="XP_012656413.1">
    <property type="nucleotide sequence ID" value="XM_012800959.1"/>
</dbReference>
<organism evidence="1 2">
    <name type="scientific">Tetrahymena thermophila (strain SB210)</name>
    <dbReference type="NCBI Taxonomy" id="312017"/>
    <lineage>
        <taxon>Eukaryota</taxon>
        <taxon>Sar</taxon>
        <taxon>Alveolata</taxon>
        <taxon>Ciliophora</taxon>
        <taxon>Intramacronucleata</taxon>
        <taxon>Oligohymenophorea</taxon>
        <taxon>Hymenostomatida</taxon>
        <taxon>Tetrahymenina</taxon>
        <taxon>Tetrahymenidae</taxon>
        <taxon>Tetrahymena</taxon>
    </lineage>
</organism>
<accession>W7WZM4</accession>
<name>W7WZM4_TETTS</name>
<dbReference type="EMBL" id="GG662241">
    <property type="protein sequence ID" value="EWS71047.1"/>
    <property type="molecule type" value="Genomic_DNA"/>
</dbReference>
<dbReference type="GeneID" id="24441581"/>